<dbReference type="PROSITE" id="PS50830">
    <property type="entry name" value="TNASE_3"/>
    <property type="match status" value="1"/>
</dbReference>
<evidence type="ECO:0000259" key="5">
    <source>
        <dbReference type="PROSITE" id="PS50830"/>
    </source>
</evidence>
<dbReference type="Gene3D" id="2.40.50.90">
    <property type="match status" value="1"/>
</dbReference>
<reference evidence="6" key="1">
    <citation type="journal article" date="2022" name="Arch. Microbiol.">
        <title>Pseudodesulfovibrio sediminis sp. nov., a mesophilic and neutrophilic sulfate-reducing bacterium isolated from sediment of a brackish lake.</title>
        <authorList>
            <person name="Takahashi A."/>
            <person name="Kojima H."/>
            <person name="Watanabe M."/>
            <person name="Fukui M."/>
        </authorList>
    </citation>
    <scope>NUCLEOTIDE SEQUENCE</scope>
    <source>
        <strain evidence="6">SF6</strain>
    </source>
</reference>
<dbReference type="PANTHER" id="PTHR12302:SF3">
    <property type="entry name" value="SERINE_THREONINE-PROTEIN KINASE 31"/>
    <property type="match status" value="1"/>
</dbReference>
<keyword evidence="4" id="KW-0812">Transmembrane</keyword>
<protein>
    <recommendedName>
        <fullName evidence="5">TNase-like domain-containing protein</fullName>
    </recommendedName>
</protein>
<feature type="transmembrane region" description="Helical" evidence="4">
    <location>
        <begin position="16"/>
        <end position="38"/>
    </location>
</feature>
<keyword evidence="4" id="KW-0472">Membrane</keyword>
<dbReference type="PANTHER" id="PTHR12302">
    <property type="entry name" value="EBNA2 BINDING PROTEIN P100"/>
    <property type="match status" value="1"/>
</dbReference>
<accession>A0ABN6EU20</accession>
<evidence type="ECO:0000256" key="2">
    <source>
        <dbReference type="ARBA" id="ARBA00022759"/>
    </source>
</evidence>
<dbReference type="PROSITE" id="PS01284">
    <property type="entry name" value="TNASE_2"/>
    <property type="match status" value="1"/>
</dbReference>
<gene>
    <name evidence="6" type="ORF">PSDVSF_21790</name>
</gene>
<dbReference type="EMBL" id="AP024485">
    <property type="protein sequence ID" value="BCS88937.1"/>
    <property type="molecule type" value="Genomic_DNA"/>
</dbReference>
<keyword evidence="2" id="KW-0255">Endonuclease</keyword>
<dbReference type="SMART" id="SM00318">
    <property type="entry name" value="SNc"/>
    <property type="match status" value="1"/>
</dbReference>
<keyword evidence="4" id="KW-1133">Transmembrane helix</keyword>
<dbReference type="SUPFAM" id="SSF50199">
    <property type="entry name" value="Staphylococcal nuclease"/>
    <property type="match status" value="1"/>
</dbReference>
<organism evidence="6 7">
    <name type="scientific">Pseudodesulfovibrio sediminis</name>
    <dbReference type="NCBI Taxonomy" id="2810563"/>
    <lineage>
        <taxon>Bacteria</taxon>
        <taxon>Pseudomonadati</taxon>
        <taxon>Thermodesulfobacteriota</taxon>
        <taxon>Desulfovibrionia</taxon>
        <taxon>Desulfovibrionales</taxon>
        <taxon>Desulfovibrionaceae</taxon>
    </lineage>
</organism>
<evidence type="ECO:0000313" key="7">
    <source>
        <dbReference type="Proteomes" id="UP001053296"/>
    </source>
</evidence>
<keyword evidence="7" id="KW-1185">Reference proteome</keyword>
<keyword evidence="3" id="KW-0378">Hydrolase</keyword>
<dbReference type="RefSeq" id="WP_229590929.1">
    <property type="nucleotide sequence ID" value="NZ_AP024485.1"/>
</dbReference>
<name>A0ABN6EU20_9BACT</name>
<dbReference type="InterPro" id="IPR016071">
    <property type="entry name" value="Staphylococal_nuclease_OB-fold"/>
</dbReference>
<evidence type="ECO:0000256" key="1">
    <source>
        <dbReference type="ARBA" id="ARBA00022722"/>
    </source>
</evidence>
<keyword evidence="1" id="KW-0540">Nuclease</keyword>
<feature type="domain" description="TNase-like" evidence="5">
    <location>
        <begin position="43"/>
        <end position="168"/>
    </location>
</feature>
<dbReference type="InterPro" id="IPR002071">
    <property type="entry name" value="Thermonucl_AS"/>
</dbReference>
<sequence length="186" mass="21556">MEPPELPLEWVDKIPYALAMTLRKILFLFTLVAILAFLPMQVKAQNVNFIKIIDGDSLLVEAGGRSLEVRLIGVDAPEFRQEYGREAKEFSLRFCFGQKLRLEFDKDLLDRYGRVLAYVYKGDEMLNQAIIKAGLAIAVNVKPNSRYYSRFKATEKQARKNKHGFWLKGGLDMTPAQWRRKNKKRK</sequence>
<dbReference type="Proteomes" id="UP001053296">
    <property type="component" value="Chromosome"/>
</dbReference>
<dbReference type="InterPro" id="IPR035437">
    <property type="entry name" value="SNase_OB-fold_sf"/>
</dbReference>
<proteinExistence type="predicted"/>
<dbReference type="Pfam" id="PF00565">
    <property type="entry name" value="SNase"/>
    <property type="match status" value="1"/>
</dbReference>
<evidence type="ECO:0000256" key="4">
    <source>
        <dbReference type="SAM" id="Phobius"/>
    </source>
</evidence>
<evidence type="ECO:0000313" key="6">
    <source>
        <dbReference type="EMBL" id="BCS88937.1"/>
    </source>
</evidence>
<evidence type="ECO:0000256" key="3">
    <source>
        <dbReference type="ARBA" id="ARBA00022801"/>
    </source>
</evidence>